<dbReference type="InterPro" id="IPR046348">
    <property type="entry name" value="SIS_dom_sf"/>
</dbReference>
<gene>
    <name evidence="4" type="ORF">RM574_23855</name>
</gene>
<organism evidence="4 5">
    <name type="scientific">Streptomyces evansiae</name>
    <dbReference type="NCBI Taxonomy" id="3075535"/>
    <lineage>
        <taxon>Bacteria</taxon>
        <taxon>Bacillati</taxon>
        <taxon>Actinomycetota</taxon>
        <taxon>Actinomycetes</taxon>
        <taxon>Kitasatosporales</taxon>
        <taxon>Streptomycetaceae</taxon>
        <taxon>Streptomyces</taxon>
    </lineage>
</organism>
<dbReference type="SUPFAM" id="SSF53697">
    <property type="entry name" value="SIS domain"/>
    <property type="match status" value="1"/>
</dbReference>
<dbReference type="RefSeq" id="WP_007822971.1">
    <property type="nucleotide sequence ID" value="NZ_JAVRER010000047.1"/>
</dbReference>
<comment type="caution">
    <text evidence="4">The sequence shown here is derived from an EMBL/GenBank/DDBJ whole genome shotgun (WGS) entry which is preliminary data.</text>
</comment>
<evidence type="ECO:0000256" key="1">
    <source>
        <dbReference type="ARBA" id="ARBA00010523"/>
    </source>
</evidence>
<dbReference type="Gene3D" id="3.40.50.10490">
    <property type="entry name" value="Glucose-6-phosphate isomerase like protein, domain 1"/>
    <property type="match status" value="1"/>
</dbReference>
<sequence>MLDDLLLDDPAALAHADPYGLLPAAASAGALVRTAQRLAAEAGLTSLKPEGRPRSILLATSGPAAETAADVTSALAAGGCPVIRLAPTGVAAASGALRWALPGWAGPVDLLLIATPDGSEPGLRLLAEQAYRRGLTVVAVLPRRSALGEIVDGSRGLPLPLATPPEGERTVSPWPFLVPLLGLLDRTGLVDADEEAVQRLADRLDATAERCGPVTPTGANPAKSLAVELDESLPLLWTEGPASDAVARRLVRLLAARAGRAALTAALPEALTAHAALLSRPAETDSGDDGMDDFFRDRVEDTSGPRPRVVLLRTRTADGLTAAPAVRELAHAHRVPLTELALPEGQDLDVLAELLALTEYTAAYLSLAGQG</sequence>
<evidence type="ECO:0000256" key="2">
    <source>
        <dbReference type="ARBA" id="ARBA00023235"/>
    </source>
</evidence>
<feature type="domain" description="Bifunctional glucose-6-phosphate/mannose-6-phosphate isomerase C-terminal" evidence="3">
    <location>
        <begin position="220"/>
        <end position="368"/>
    </location>
</feature>
<dbReference type="InterPro" id="IPR019490">
    <property type="entry name" value="Glu6P/Mann6P_isomerase_C"/>
</dbReference>
<dbReference type="Pfam" id="PF10432">
    <property type="entry name" value="bact-PGI_C"/>
    <property type="match status" value="1"/>
</dbReference>
<accession>A0ABD5EBR9</accession>
<keyword evidence="2" id="KW-0413">Isomerase</keyword>
<dbReference type="EMBL" id="JAVRER010000047">
    <property type="protein sequence ID" value="MDT0418523.1"/>
    <property type="molecule type" value="Genomic_DNA"/>
</dbReference>
<dbReference type="GO" id="GO:0016853">
    <property type="term" value="F:isomerase activity"/>
    <property type="evidence" value="ECO:0007669"/>
    <property type="project" value="UniProtKB-KW"/>
</dbReference>
<dbReference type="AlphaFoldDB" id="A0ABD5EBR9"/>
<name>A0ABD5EBR9_9ACTN</name>
<evidence type="ECO:0000313" key="5">
    <source>
        <dbReference type="Proteomes" id="UP001183607"/>
    </source>
</evidence>
<evidence type="ECO:0000259" key="3">
    <source>
        <dbReference type="Pfam" id="PF10432"/>
    </source>
</evidence>
<dbReference type="Proteomes" id="UP001183607">
    <property type="component" value="Unassembled WGS sequence"/>
</dbReference>
<comment type="similarity">
    <text evidence="1">Belongs to the PGI/PMI family.</text>
</comment>
<proteinExistence type="inferred from homology"/>
<reference evidence="5" key="1">
    <citation type="submission" date="2023-07" db="EMBL/GenBank/DDBJ databases">
        <title>30 novel species of actinomycetes from the DSMZ collection.</title>
        <authorList>
            <person name="Nouioui I."/>
        </authorList>
    </citation>
    <scope>NUCLEOTIDE SEQUENCE [LARGE SCALE GENOMIC DNA]</scope>
    <source>
        <strain evidence="5">DSM 41982</strain>
    </source>
</reference>
<evidence type="ECO:0000313" key="4">
    <source>
        <dbReference type="EMBL" id="MDT0418523.1"/>
    </source>
</evidence>
<protein>
    <submittedName>
        <fullName evidence="4">SIS domain-containing protein</fullName>
    </submittedName>
</protein>